<sequence length="52" mass="5952">MKKSQKDILAGLLRDLAKQVQALDDQEFENIPTGTARIELRVISKRKDKGRE</sequence>
<protein>
    <submittedName>
        <fullName evidence="1">Uncharacterized protein</fullName>
    </submittedName>
</protein>
<accession>X1LG57</accession>
<organism evidence="1">
    <name type="scientific">marine sediment metagenome</name>
    <dbReference type="NCBI Taxonomy" id="412755"/>
    <lineage>
        <taxon>unclassified sequences</taxon>
        <taxon>metagenomes</taxon>
        <taxon>ecological metagenomes</taxon>
    </lineage>
</organism>
<dbReference type="EMBL" id="BARV01006973">
    <property type="protein sequence ID" value="GAI18068.1"/>
    <property type="molecule type" value="Genomic_DNA"/>
</dbReference>
<gene>
    <name evidence="1" type="ORF">S06H3_14258</name>
</gene>
<name>X1LG57_9ZZZZ</name>
<comment type="caution">
    <text evidence="1">The sequence shown here is derived from an EMBL/GenBank/DDBJ whole genome shotgun (WGS) entry which is preliminary data.</text>
</comment>
<reference evidence="1" key="1">
    <citation type="journal article" date="2014" name="Front. Microbiol.">
        <title>High frequency of phylogenetically diverse reductive dehalogenase-homologous genes in deep subseafloor sedimentary metagenomes.</title>
        <authorList>
            <person name="Kawai M."/>
            <person name="Futagami T."/>
            <person name="Toyoda A."/>
            <person name="Takaki Y."/>
            <person name="Nishi S."/>
            <person name="Hori S."/>
            <person name="Arai W."/>
            <person name="Tsubouchi T."/>
            <person name="Morono Y."/>
            <person name="Uchiyama I."/>
            <person name="Ito T."/>
            <person name="Fujiyama A."/>
            <person name="Inagaki F."/>
            <person name="Takami H."/>
        </authorList>
    </citation>
    <scope>NUCLEOTIDE SEQUENCE</scope>
    <source>
        <strain evidence="1">Expedition CK06-06</strain>
    </source>
</reference>
<proteinExistence type="predicted"/>
<evidence type="ECO:0000313" key="1">
    <source>
        <dbReference type="EMBL" id="GAI18068.1"/>
    </source>
</evidence>
<dbReference type="AlphaFoldDB" id="X1LG57"/>